<feature type="transmembrane region" description="Helical" evidence="7">
    <location>
        <begin position="103"/>
        <end position="122"/>
    </location>
</feature>
<evidence type="ECO:0000256" key="3">
    <source>
        <dbReference type="ARBA" id="ARBA00022475"/>
    </source>
</evidence>
<evidence type="ECO:0000256" key="6">
    <source>
        <dbReference type="ARBA" id="ARBA00023136"/>
    </source>
</evidence>
<dbReference type="Pfam" id="PF03601">
    <property type="entry name" value="Cons_hypoth698"/>
    <property type="match status" value="1"/>
</dbReference>
<evidence type="ECO:0000256" key="4">
    <source>
        <dbReference type="ARBA" id="ARBA00022692"/>
    </source>
</evidence>
<accession>A0A0R1UH26</accession>
<feature type="transmembrane region" description="Helical" evidence="7">
    <location>
        <begin position="329"/>
        <end position="347"/>
    </location>
</feature>
<proteinExistence type="inferred from homology"/>
<gene>
    <name evidence="8" type="ORF">FC43_GL001532</name>
</gene>
<protein>
    <submittedName>
        <fullName evidence="8">PSE family sulfate exporter</fullName>
    </submittedName>
</protein>
<feature type="transmembrane region" description="Helical" evidence="7">
    <location>
        <begin position="301"/>
        <end position="323"/>
    </location>
</feature>
<feature type="transmembrane region" description="Helical" evidence="7">
    <location>
        <begin position="171"/>
        <end position="191"/>
    </location>
</feature>
<keyword evidence="3" id="KW-1003">Cell membrane</keyword>
<dbReference type="GO" id="GO:0005886">
    <property type="term" value="C:plasma membrane"/>
    <property type="evidence" value="ECO:0007669"/>
    <property type="project" value="UniProtKB-SubCell"/>
</dbReference>
<evidence type="ECO:0000256" key="7">
    <source>
        <dbReference type="SAM" id="Phobius"/>
    </source>
</evidence>
<sequence>MSIRKGESEMIKKIFSWPFACAALLTLICSLAGSYLATLPYLKVIGALVIALLLGMVMQVGRPVLDYSRPGIGLIANKFLRLGIILLGFKLNLIALAQAGIKTIALAVVVVTFTILVTYQLARRFGVDRHLAILTASGTGICGAAAVMGISSQLTSDDDPATKLRHQENEVVAVAIVAILGTLFTLIEIGLKPLLHMTALQFGVMTGGSLHEIAHAVAAGSAGGPVSLDTAIITKLSRVLLLAPVAILVGIWYQKATRQANPTGEKQPVPIPWFMLGFILASVAGTFIPGLAALVPSLVKLAYLLLGMAMAALGMNVNFTVLFTRGKNALVAAGISSVLLLALVATLSKTFF</sequence>
<dbReference type="AlphaFoldDB" id="A0A0R1UH26"/>
<evidence type="ECO:0000256" key="1">
    <source>
        <dbReference type="ARBA" id="ARBA00004651"/>
    </source>
</evidence>
<dbReference type="PATRIC" id="fig|1423760.3.peg.1604"/>
<keyword evidence="5 7" id="KW-1133">Transmembrane helix</keyword>
<evidence type="ECO:0000256" key="2">
    <source>
        <dbReference type="ARBA" id="ARBA00007977"/>
    </source>
</evidence>
<evidence type="ECO:0000313" key="9">
    <source>
        <dbReference type="Proteomes" id="UP000050816"/>
    </source>
</evidence>
<keyword evidence="4 7" id="KW-0812">Transmembrane</keyword>
<evidence type="ECO:0000313" key="8">
    <source>
        <dbReference type="EMBL" id="KRL89938.1"/>
    </source>
</evidence>
<dbReference type="PANTHER" id="PTHR30106">
    <property type="entry name" value="INNER MEMBRANE PROTEIN YEIH-RELATED"/>
    <property type="match status" value="1"/>
</dbReference>
<reference evidence="8 9" key="1">
    <citation type="journal article" date="2015" name="Genome Announc.">
        <title>Expanding the biotechnology potential of lactobacilli through comparative genomics of 213 strains and associated genera.</title>
        <authorList>
            <person name="Sun Z."/>
            <person name="Harris H.M."/>
            <person name="McCann A."/>
            <person name="Guo C."/>
            <person name="Argimon S."/>
            <person name="Zhang W."/>
            <person name="Yang X."/>
            <person name="Jeffery I.B."/>
            <person name="Cooney J.C."/>
            <person name="Kagawa T.F."/>
            <person name="Liu W."/>
            <person name="Song Y."/>
            <person name="Salvetti E."/>
            <person name="Wrobel A."/>
            <person name="Rasinkangas P."/>
            <person name="Parkhill J."/>
            <person name="Rea M.C."/>
            <person name="O'Sullivan O."/>
            <person name="Ritari J."/>
            <person name="Douillard F.P."/>
            <person name="Paul Ross R."/>
            <person name="Yang R."/>
            <person name="Briner A.E."/>
            <person name="Felis G.E."/>
            <person name="de Vos W.M."/>
            <person name="Barrangou R."/>
            <person name="Klaenhammer T.R."/>
            <person name="Caufield P.W."/>
            <person name="Cui Y."/>
            <person name="Zhang H."/>
            <person name="O'Toole P.W."/>
        </authorList>
    </citation>
    <scope>NUCLEOTIDE SEQUENCE [LARGE SCALE GENOMIC DNA]</scope>
    <source>
        <strain evidence="8 9">DSM 15946</strain>
    </source>
</reference>
<feature type="transmembrane region" description="Helical" evidence="7">
    <location>
        <begin position="236"/>
        <end position="253"/>
    </location>
</feature>
<feature type="transmembrane region" description="Helical" evidence="7">
    <location>
        <begin position="273"/>
        <end position="294"/>
    </location>
</feature>
<dbReference type="Proteomes" id="UP000050816">
    <property type="component" value="Unassembled WGS sequence"/>
</dbReference>
<comment type="caution">
    <text evidence="8">The sequence shown here is derived from an EMBL/GenBank/DDBJ whole genome shotgun (WGS) entry which is preliminary data.</text>
</comment>
<organism evidence="8 9">
    <name type="scientific">Limosilactobacillus ingluviei DSM 15946</name>
    <dbReference type="NCBI Taxonomy" id="1423760"/>
    <lineage>
        <taxon>Bacteria</taxon>
        <taxon>Bacillati</taxon>
        <taxon>Bacillota</taxon>
        <taxon>Bacilli</taxon>
        <taxon>Lactobacillales</taxon>
        <taxon>Lactobacillaceae</taxon>
        <taxon>Limosilactobacillus</taxon>
    </lineage>
</organism>
<comment type="similarity">
    <text evidence="2">Belongs to the UPF0324 family.</text>
</comment>
<keyword evidence="6 7" id="KW-0472">Membrane</keyword>
<feature type="transmembrane region" description="Helical" evidence="7">
    <location>
        <begin position="14"/>
        <end position="35"/>
    </location>
</feature>
<dbReference type="EMBL" id="AZFK01000040">
    <property type="protein sequence ID" value="KRL89938.1"/>
    <property type="molecule type" value="Genomic_DNA"/>
</dbReference>
<comment type="subcellular location">
    <subcellularLocation>
        <location evidence="1">Cell membrane</location>
        <topology evidence="1">Multi-pass membrane protein</topology>
    </subcellularLocation>
</comment>
<dbReference type="PANTHER" id="PTHR30106:SF2">
    <property type="entry name" value="UPF0324 INNER MEMBRANE PROTEIN YEIH"/>
    <property type="match status" value="1"/>
</dbReference>
<evidence type="ECO:0000256" key="5">
    <source>
        <dbReference type="ARBA" id="ARBA00022989"/>
    </source>
</evidence>
<name>A0A0R1UH26_9LACO</name>
<dbReference type="InterPro" id="IPR018383">
    <property type="entry name" value="UPF0324_pro"/>
</dbReference>
<feature type="transmembrane region" description="Helical" evidence="7">
    <location>
        <begin position="41"/>
        <end position="58"/>
    </location>
</feature>
<feature type="transmembrane region" description="Helical" evidence="7">
    <location>
        <begin position="131"/>
        <end position="151"/>
    </location>
</feature>